<dbReference type="Gene3D" id="2.60.120.10">
    <property type="entry name" value="Jelly Rolls"/>
    <property type="match status" value="1"/>
</dbReference>
<evidence type="ECO:0000259" key="2">
    <source>
        <dbReference type="PROSITE" id="PS50943"/>
    </source>
</evidence>
<keyword evidence="1" id="KW-0238">DNA-binding</keyword>
<dbReference type="InterPro" id="IPR001387">
    <property type="entry name" value="Cro/C1-type_HTH"/>
</dbReference>
<dbReference type="EMBL" id="NPBS01000099">
    <property type="protein sequence ID" value="PAF24669.1"/>
    <property type="molecule type" value="Genomic_DNA"/>
</dbReference>
<protein>
    <recommendedName>
        <fullName evidence="2">HTH cro/C1-type domain-containing protein</fullName>
    </recommendedName>
</protein>
<dbReference type="Pfam" id="PF12844">
    <property type="entry name" value="HTH_19"/>
    <property type="match status" value="1"/>
</dbReference>
<dbReference type="Gene3D" id="1.10.260.40">
    <property type="entry name" value="lambda repressor-like DNA-binding domains"/>
    <property type="match status" value="1"/>
</dbReference>
<dbReference type="PANTHER" id="PTHR46797">
    <property type="entry name" value="HTH-TYPE TRANSCRIPTIONAL REGULATOR"/>
    <property type="match status" value="1"/>
</dbReference>
<dbReference type="InterPro" id="IPR011051">
    <property type="entry name" value="RmlC_Cupin_sf"/>
</dbReference>
<comment type="caution">
    <text evidence="3">The sequence shown here is derived from an EMBL/GenBank/DDBJ whole genome shotgun (WGS) entry which is preliminary data.</text>
</comment>
<dbReference type="AlphaFoldDB" id="A0A268RWP3"/>
<dbReference type="SMART" id="SM00530">
    <property type="entry name" value="HTH_XRE"/>
    <property type="match status" value="1"/>
</dbReference>
<dbReference type="RefSeq" id="WP_095319483.1">
    <property type="nucleotide sequence ID" value="NZ_JAROAR010000038.1"/>
</dbReference>
<evidence type="ECO:0000313" key="3">
    <source>
        <dbReference type="EMBL" id="PAF24669.1"/>
    </source>
</evidence>
<dbReference type="InterPro" id="IPR010982">
    <property type="entry name" value="Lambda_DNA-bd_dom_sf"/>
</dbReference>
<dbReference type="PROSITE" id="PS50943">
    <property type="entry name" value="HTH_CROC1"/>
    <property type="match status" value="1"/>
</dbReference>
<dbReference type="CDD" id="cd02209">
    <property type="entry name" value="cupin_XRE_C"/>
    <property type="match status" value="1"/>
</dbReference>
<dbReference type="GO" id="GO:0005829">
    <property type="term" value="C:cytosol"/>
    <property type="evidence" value="ECO:0007669"/>
    <property type="project" value="TreeGrafter"/>
</dbReference>
<dbReference type="Proteomes" id="UP000216133">
    <property type="component" value="Unassembled WGS sequence"/>
</dbReference>
<accession>A0A268RWP3</accession>
<dbReference type="GO" id="GO:0003700">
    <property type="term" value="F:DNA-binding transcription factor activity"/>
    <property type="evidence" value="ECO:0007669"/>
    <property type="project" value="TreeGrafter"/>
</dbReference>
<organism evidence="3 4">
    <name type="scientific">Shouchella clausii</name>
    <name type="common">Alkalihalobacillus clausii</name>
    <dbReference type="NCBI Taxonomy" id="79880"/>
    <lineage>
        <taxon>Bacteria</taxon>
        <taxon>Bacillati</taxon>
        <taxon>Bacillota</taxon>
        <taxon>Bacilli</taxon>
        <taxon>Bacillales</taxon>
        <taxon>Bacillaceae</taxon>
        <taxon>Shouchella</taxon>
    </lineage>
</organism>
<name>A0A268RWP3_SHOCL</name>
<dbReference type="SUPFAM" id="SSF47413">
    <property type="entry name" value="lambda repressor-like DNA-binding domains"/>
    <property type="match status" value="1"/>
</dbReference>
<dbReference type="Pfam" id="PF07883">
    <property type="entry name" value="Cupin_2"/>
    <property type="match status" value="1"/>
</dbReference>
<dbReference type="InterPro" id="IPR014710">
    <property type="entry name" value="RmlC-like_jellyroll"/>
</dbReference>
<feature type="domain" description="HTH cro/C1-type" evidence="2">
    <location>
        <begin position="6"/>
        <end position="60"/>
    </location>
</feature>
<sequence>MLGDRLREARKQKSLTLTELAKQLGVTTGYLSNLENNRQEPSLPMLRALSEKLGIPATMLFAEEATDEVVVLRKKERPSIKFLNLGQECEVLTPLAWRSAQPPEIEVLRLSVPPHERITTEDVSMDRDECIYVLEGQLEYRYGNEAVTIAEGGSIFIPMKTGHYLFNPGQTPTVILWINKSTIGG</sequence>
<dbReference type="CDD" id="cd00093">
    <property type="entry name" value="HTH_XRE"/>
    <property type="match status" value="1"/>
</dbReference>
<dbReference type="SUPFAM" id="SSF51182">
    <property type="entry name" value="RmlC-like cupins"/>
    <property type="match status" value="1"/>
</dbReference>
<dbReference type="GO" id="GO:0003677">
    <property type="term" value="F:DNA binding"/>
    <property type="evidence" value="ECO:0007669"/>
    <property type="project" value="UniProtKB-KW"/>
</dbReference>
<proteinExistence type="predicted"/>
<dbReference type="InterPro" id="IPR013096">
    <property type="entry name" value="Cupin_2"/>
</dbReference>
<reference evidence="3 4" key="1">
    <citation type="submission" date="2017-07" db="EMBL/GenBank/DDBJ databases">
        <title>Isolation and whole genome analysis of endospore-forming bacteria from heroin.</title>
        <authorList>
            <person name="Kalinowski J."/>
            <person name="Ahrens B."/>
            <person name="Al-Dilaimi A."/>
            <person name="Winkler A."/>
            <person name="Wibberg D."/>
            <person name="Schleenbecker U."/>
            <person name="Ruckert C."/>
            <person name="Wolfel R."/>
            <person name="Grass G."/>
        </authorList>
    </citation>
    <scope>NUCLEOTIDE SEQUENCE [LARGE SCALE GENOMIC DNA]</scope>
    <source>
        <strain evidence="3 4">7523-2</strain>
    </source>
</reference>
<gene>
    <name evidence="3" type="ORF">CHH61_17525</name>
</gene>
<dbReference type="PANTHER" id="PTHR46797:SF1">
    <property type="entry name" value="METHYLPHOSPHONATE SYNTHASE"/>
    <property type="match status" value="1"/>
</dbReference>
<dbReference type="InterPro" id="IPR050807">
    <property type="entry name" value="TransReg_Diox_bact_type"/>
</dbReference>
<evidence type="ECO:0000256" key="1">
    <source>
        <dbReference type="ARBA" id="ARBA00023125"/>
    </source>
</evidence>
<evidence type="ECO:0000313" key="4">
    <source>
        <dbReference type="Proteomes" id="UP000216133"/>
    </source>
</evidence>